<name>A0A1Y0AYS9_9LAMI</name>
<organism evidence="1">
    <name type="scientific">Utricularia reniformis</name>
    <dbReference type="NCBI Taxonomy" id="192314"/>
    <lineage>
        <taxon>Eukaryota</taxon>
        <taxon>Viridiplantae</taxon>
        <taxon>Streptophyta</taxon>
        <taxon>Embryophyta</taxon>
        <taxon>Tracheophyta</taxon>
        <taxon>Spermatophyta</taxon>
        <taxon>Magnoliopsida</taxon>
        <taxon>eudicotyledons</taxon>
        <taxon>Gunneridae</taxon>
        <taxon>Pentapetalae</taxon>
        <taxon>asterids</taxon>
        <taxon>lamiids</taxon>
        <taxon>Lamiales</taxon>
        <taxon>Lentibulariaceae</taxon>
        <taxon>Utricularia</taxon>
    </lineage>
</organism>
<sequence length="66" mass="7617">MKNKGNFFFETAWQSESFLPFSKTGPKIQNDRTETRSKSRLLSLLGGMKEKVKYVAARYHSTESPE</sequence>
<keyword evidence="1" id="KW-0496">Mitochondrion</keyword>
<proteinExistence type="predicted"/>
<protein>
    <submittedName>
        <fullName evidence="1">Uncharacterized protein</fullName>
    </submittedName>
</protein>
<accession>A0A1Y0AYS9</accession>
<dbReference type="EMBL" id="KY774314">
    <property type="protein sequence ID" value="ART30316.1"/>
    <property type="molecule type" value="Genomic_DNA"/>
</dbReference>
<dbReference type="AlphaFoldDB" id="A0A1Y0AYS9"/>
<reference evidence="1" key="1">
    <citation type="submission" date="2017-03" db="EMBL/GenBank/DDBJ databases">
        <title>The mitochondrial genome of the carnivorous plant Utricularia reniformis (Lentibulariaceae): structure, comparative analysis and evolutionary landmarks.</title>
        <authorList>
            <person name="Silva S.R."/>
            <person name="Alvarenga D.O."/>
            <person name="Michael T.P."/>
            <person name="Miranda V.F.O."/>
            <person name="Varani A.M."/>
        </authorList>
    </citation>
    <scope>NUCLEOTIDE SEQUENCE</scope>
</reference>
<evidence type="ECO:0000313" key="1">
    <source>
        <dbReference type="EMBL" id="ART30316.1"/>
    </source>
</evidence>
<gene>
    <name evidence="1" type="ORF">AEK19_MT0810</name>
</gene>
<geneLocation type="mitochondrion" evidence="1"/>